<dbReference type="AlphaFoldDB" id="A0A1J5S0E5"/>
<accession>A0A1J5S0E5</accession>
<evidence type="ECO:0000313" key="4">
    <source>
        <dbReference type="EMBL" id="OIQ97631.1"/>
    </source>
</evidence>
<name>A0A1J5S0E5_9ZZZZ</name>
<dbReference type="PIRSF" id="PIRSF011489">
    <property type="entry name" value="DUF479"/>
    <property type="match status" value="1"/>
</dbReference>
<protein>
    <submittedName>
        <fullName evidence="4">Acyl carrier protein phosphodiesterase</fullName>
        <ecNumber evidence="4">3.1.4.14</ecNumber>
    </submittedName>
</protein>
<dbReference type="GO" id="GO:0006633">
    <property type="term" value="P:fatty acid biosynthetic process"/>
    <property type="evidence" value="ECO:0007669"/>
    <property type="project" value="InterPro"/>
</dbReference>
<dbReference type="EMBL" id="MLJW01000130">
    <property type="protein sequence ID" value="OIQ97631.1"/>
    <property type="molecule type" value="Genomic_DNA"/>
</dbReference>
<dbReference type="EC" id="3.1.4.14" evidence="4"/>
<evidence type="ECO:0000256" key="3">
    <source>
        <dbReference type="ARBA" id="ARBA00023098"/>
    </source>
</evidence>
<organism evidence="4">
    <name type="scientific">mine drainage metagenome</name>
    <dbReference type="NCBI Taxonomy" id="410659"/>
    <lineage>
        <taxon>unclassified sequences</taxon>
        <taxon>metagenomes</taxon>
        <taxon>ecological metagenomes</taxon>
    </lineage>
</organism>
<dbReference type="PANTHER" id="PTHR38764:SF1">
    <property type="entry name" value="ACYL CARRIER PROTEIN PHOSPHODIESTERASE"/>
    <property type="match status" value="1"/>
</dbReference>
<dbReference type="Pfam" id="PF04336">
    <property type="entry name" value="ACP_PD"/>
    <property type="match status" value="1"/>
</dbReference>
<proteinExistence type="predicted"/>
<sequence>MNFLAHALLSGPDPALRLGGLIGDFIKGPLPGALPANIAAGVALHRRIDGCAGAHPAFRRSCARVGPSRRRFAGVMVDMFYDHFLARHWTSFSDETLAAFAAASYRLLSDHGHLLSESNRAMVAAMRRHDWLVSYRSAKTVGYALDRMALRLRRQPNALPGALEELHGAYAQFEADFLAFFPDALAFSAAFTPAREAAWA</sequence>
<keyword evidence="2 4" id="KW-0378">Hydrolase</keyword>
<keyword evidence="3" id="KW-0443">Lipid metabolism</keyword>
<dbReference type="InterPro" id="IPR007431">
    <property type="entry name" value="ACP_PD"/>
</dbReference>
<dbReference type="GO" id="GO:0008770">
    <property type="term" value="F:[acyl-carrier-protein] phosphodiesterase activity"/>
    <property type="evidence" value="ECO:0007669"/>
    <property type="project" value="UniProtKB-EC"/>
</dbReference>
<comment type="caution">
    <text evidence="4">The sequence shown here is derived from an EMBL/GenBank/DDBJ whole genome shotgun (WGS) entry which is preliminary data.</text>
</comment>
<keyword evidence="1" id="KW-0444">Lipid biosynthesis</keyword>
<reference evidence="4" key="1">
    <citation type="submission" date="2016-10" db="EMBL/GenBank/DDBJ databases">
        <title>Sequence of Gallionella enrichment culture.</title>
        <authorList>
            <person name="Poehlein A."/>
            <person name="Muehling M."/>
            <person name="Daniel R."/>
        </authorList>
    </citation>
    <scope>NUCLEOTIDE SEQUENCE</scope>
</reference>
<dbReference type="PANTHER" id="PTHR38764">
    <property type="entry name" value="ACYL CARRIER PROTEIN PHOSPHODIESTERASE"/>
    <property type="match status" value="1"/>
</dbReference>
<evidence type="ECO:0000256" key="2">
    <source>
        <dbReference type="ARBA" id="ARBA00022801"/>
    </source>
</evidence>
<gene>
    <name evidence="4" type="primary">acpH_4</name>
    <name evidence="4" type="ORF">GALL_203900</name>
</gene>
<evidence type="ECO:0000256" key="1">
    <source>
        <dbReference type="ARBA" id="ARBA00022516"/>
    </source>
</evidence>